<accession>A0A840I1P7</accession>
<dbReference type="SUPFAM" id="SSF53756">
    <property type="entry name" value="UDP-Glycosyltransferase/glycogen phosphorylase"/>
    <property type="match status" value="1"/>
</dbReference>
<dbReference type="AlphaFoldDB" id="A0A840I1P7"/>
<gene>
    <name evidence="1" type="ORF">GGQ59_001460</name>
</gene>
<proteinExistence type="predicted"/>
<reference evidence="1 2" key="1">
    <citation type="submission" date="2020-08" db="EMBL/GenBank/DDBJ databases">
        <title>Genomic Encyclopedia of Type Strains, Phase IV (KMG-IV): sequencing the most valuable type-strain genomes for metagenomic binning, comparative biology and taxonomic classification.</title>
        <authorList>
            <person name="Goeker M."/>
        </authorList>
    </citation>
    <scope>NUCLEOTIDE SEQUENCE [LARGE SCALE GENOMIC DNA]</scope>
    <source>
        <strain evidence="1 2">DSM 102850</strain>
    </source>
</reference>
<name>A0A840I1P7_9PROT</name>
<comment type="caution">
    <text evidence="1">The sequence shown here is derived from an EMBL/GenBank/DDBJ whole genome shotgun (WGS) entry which is preliminary data.</text>
</comment>
<dbReference type="Gene3D" id="3.40.50.2000">
    <property type="entry name" value="Glycogen Phosphorylase B"/>
    <property type="match status" value="1"/>
</dbReference>
<organism evidence="1 2">
    <name type="scientific">Parvularcula dongshanensis</name>
    <dbReference type="NCBI Taxonomy" id="1173995"/>
    <lineage>
        <taxon>Bacteria</taxon>
        <taxon>Pseudomonadati</taxon>
        <taxon>Pseudomonadota</taxon>
        <taxon>Alphaproteobacteria</taxon>
        <taxon>Parvularculales</taxon>
        <taxon>Parvularculaceae</taxon>
        <taxon>Parvularcula</taxon>
    </lineage>
</organism>
<protein>
    <recommendedName>
        <fullName evidence="3">Glycosyl transferase family 1 domain-containing protein</fullName>
    </recommendedName>
</protein>
<dbReference type="RefSeq" id="WP_183817116.1">
    <property type="nucleotide sequence ID" value="NZ_JACHOB010000002.1"/>
</dbReference>
<keyword evidence="2" id="KW-1185">Reference proteome</keyword>
<dbReference type="EMBL" id="JACHOB010000002">
    <property type="protein sequence ID" value="MBB4658946.1"/>
    <property type="molecule type" value="Genomic_DNA"/>
</dbReference>
<evidence type="ECO:0000313" key="2">
    <source>
        <dbReference type="Proteomes" id="UP000563524"/>
    </source>
</evidence>
<sequence>MISIVWFGRFSGFGGLADAAYGYVEACRATGIDTIAVDTLTNDVVGPHSRKVSVVASDGRLTISAIRPQHKIVVVCHDSPQFLKKVEFRGAVRLIGFVVNETATFSPRWAYDLMDCHEIWTASDFNVDNLSAAVPPFMIRKVPHVLPTHLSSFASAGPIDADEIKFGIVASRPERRRIGQCVRSFQRARREGGIPSNARLIVKTSEGGREEVEEVLRTASLDGDVLEISNNVDLISARFTRQDVWEWLSTIDVLVSSEWGKGWDLPSFYALGMGKICVATGFGGNLEYMTTENAVLMSPDYYDFPDPMEAVNVALYVGHKAAYVRDATMTAALGVAYGRCKDGSAPADLRSFSPEVVGSHICDLVDQYEPHDYYEAGAPRVVAERFRKGGASIAPEPSNLPAPVSLVAPSTTVLPQPSPAEERPLAHFFAKALERRPVLYRSAQAVYRMSLKR</sequence>
<dbReference type="PANTHER" id="PTHR46656:SF3">
    <property type="entry name" value="PUTATIVE-RELATED"/>
    <property type="match status" value="1"/>
</dbReference>
<evidence type="ECO:0008006" key="3">
    <source>
        <dbReference type="Google" id="ProtNLM"/>
    </source>
</evidence>
<dbReference type="PANTHER" id="PTHR46656">
    <property type="entry name" value="PUTATIVE-RELATED"/>
    <property type="match status" value="1"/>
</dbReference>
<dbReference type="Proteomes" id="UP000563524">
    <property type="component" value="Unassembled WGS sequence"/>
</dbReference>
<evidence type="ECO:0000313" key="1">
    <source>
        <dbReference type="EMBL" id="MBB4658946.1"/>
    </source>
</evidence>